<dbReference type="PANTHER" id="PTHR36984:SF1">
    <property type="entry name" value="CRISPR-ASSOCIATED ENDORIBONUCLEASE CAS6 1"/>
    <property type="match status" value="1"/>
</dbReference>
<dbReference type="Proteomes" id="UP000001017">
    <property type="component" value="Chromosome"/>
</dbReference>
<organism evidence="5 6">
    <name type="scientific">Thermoplasma volcanium (strain ATCC 51530 / DSM 4299 / JCM 9571 / NBRC 15438 / GSS1)</name>
    <dbReference type="NCBI Taxonomy" id="273116"/>
    <lineage>
        <taxon>Archaea</taxon>
        <taxon>Methanobacteriati</taxon>
        <taxon>Thermoplasmatota</taxon>
        <taxon>Thermoplasmata</taxon>
        <taxon>Thermoplasmatales</taxon>
        <taxon>Thermoplasmataceae</taxon>
        <taxon>Thermoplasma</taxon>
    </lineage>
</organism>
<dbReference type="Pfam" id="PF01881">
    <property type="entry name" value="Cas_Cas6_C"/>
    <property type="match status" value="1"/>
</dbReference>
<sequence>MRLKVTFYTKDDENYEFNKYDIQGMIYSALLDAGMTEIHAGNKIRFFCFSDIFPSNILKKDFLFNFIISSPDSNIIKNIYNILDKNKIFYLSGYKFHIAEIKEFDINISKDFITGSPVVLYLDNKKNKYFSIKDDSIAFFLRRLKENAIKKFNLYYHENININHLIFDKLKFHREVALLLRKGKTSFNIIGTTWYNLHLNKLNRDEIKFYNFIMDAGIGEKNSLGFGFLNPVRNYGQ</sequence>
<dbReference type="PANTHER" id="PTHR36984">
    <property type="entry name" value="CRISPR-ASSOCIATED ENDORIBONUCLEASE CAS6 1"/>
    <property type="match status" value="1"/>
</dbReference>
<dbReference type="eggNOG" id="arCOG04342">
    <property type="taxonomic scope" value="Archaea"/>
</dbReference>
<dbReference type="RefSeq" id="WP_010916369.1">
    <property type="nucleotide sequence ID" value="NC_002689.2"/>
</dbReference>
<dbReference type="HOGENOM" id="CLU_089858_1_0_2"/>
<gene>
    <name evidence="5" type="ORF">TVG0118145</name>
</gene>
<keyword evidence="2" id="KW-0694">RNA-binding</keyword>
<evidence type="ECO:0000259" key="4">
    <source>
        <dbReference type="Pfam" id="PF01881"/>
    </source>
</evidence>
<keyword evidence="6" id="KW-1185">Reference proteome</keyword>
<proteinExistence type="inferred from homology"/>
<reference evidence="5 6" key="1">
    <citation type="journal article" date="1999" name="Proc. Jpn. Acad.">
        <title>Determination of the complete genomic DNA sequence of Thermoplasma volvanium GSS1.</title>
        <authorList>
            <person name="Kawashima T."/>
            <person name="Yamamoto Y."/>
            <person name="Aramaki H."/>
            <person name="Nunoshiba T."/>
            <person name="Kawamoto T."/>
            <person name="Watanabe K."/>
            <person name="Yamazaki M."/>
            <person name="Kanehori K."/>
            <person name="Amano N."/>
            <person name="Ohya Y."/>
            <person name="Makino K."/>
            <person name="Suzuki M."/>
        </authorList>
    </citation>
    <scope>NUCLEOTIDE SEQUENCE [LARGE SCALE GENOMIC DNA]</scope>
    <source>
        <strain evidence="6">ATCC 51530 / DSM 4299 / JCM 9571 / NBRC 15438 / GSS1</strain>
    </source>
</reference>
<evidence type="ECO:0000313" key="5">
    <source>
        <dbReference type="EMBL" id="BAB59254.1"/>
    </source>
</evidence>
<dbReference type="CDD" id="cd21140">
    <property type="entry name" value="Cas6_I-like"/>
    <property type="match status" value="1"/>
</dbReference>
<dbReference type="OrthoDB" id="43942at2157"/>
<dbReference type="GO" id="GO:0051607">
    <property type="term" value="P:defense response to virus"/>
    <property type="evidence" value="ECO:0007669"/>
    <property type="project" value="UniProtKB-KW"/>
</dbReference>
<dbReference type="Gene3D" id="3.30.70.1890">
    <property type="match status" value="1"/>
</dbReference>
<dbReference type="InterPro" id="IPR010156">
    <property type="entry name" value="CRISPR-assoc_prot_Cas6"/>
</dbReference>
<evidence type="ECO:0000256" key="2">
    <source>
        <dbReference type="ARBA" id="ARBA00022884"/>
    </source>
</evidence>
<dbReference type="NCBIfam" id="TIGR01877">
    <property type="entry name" value="cas_cas6"/>
    <property type="match status" value="1"/>
</dbReference>
<dbReference type="PhylomeDB" id="Q97CI9"/>
<dbReference type="KEGG" id="tvo:TVG0118145"/>
<name>Q97CI9_THEVO</name>
<dbReference type="GeneID" id="1441599"/>
<comment type="similarity">
    <text evidence="1">Belongs to the CRISPR-associated protein Cas6/Cse3/CasE family.</text>
</comment>
<protein>
    <recommendedName>
        <fullName evidence="4">CRISPR associated protein Cas6 C-terminal domain-containing protein</fullName>
    </recommendedName>
</protein>
<dbReference type="GO" id="GO:0016788">
    <property type="term" value="F:hydrolase activity, acting on ester bonds"/>
    <property type="evidence" value="ECO:0007669"/>
    <property type="project" value="InterPro"/>
</dbReference>
<dbReference type="InterPro" id="IPR049435">
    <property type="entry name" value="Cas_Cas6_C"/>
</dbReference>
<evidence type="ECO:0000313" key="6">
    <source>
        <dbReference type="Proteomes" id="UP000001017"/>
    </source>
</evidence>
<dbReference type="InterPro" id="IPR045747">
    <property type="entry name" value="CRISPR-assoc_prot_Cas6_N_sf"/>
</dbReference>
<feature type="domain" description="CRISPR associated protein Cas6 C-terminal" evidence="4">
    <location>
        <begin position="110"/>
        <end position="230"/>
    </location>
</feature>
<evidence type="ECO:0000256" key="3">
    <source>
        <dbReference type="ARBA" id="ARBA00023118"/>
    </source>
</evidence>
<dbReference type="PaxDb" id="273116-14324326"/>
<accession>Q97CI9</accession>
<dbReference type="EMBL" id="BA000011">
    <property type="protein sequence ID" value="BAB59254.1"/>
    <property type="molecule type" value="Genomic_DNA"/>
</dbReference>
<dbReference type="AlphaFoldDB" id="Q97CI9"/>
<evidence type="ECO:0000256" key="1">
    <source>
        <dbReference type="ARBA" id="ARBA00005937"/>
    </source>
</evidence>
<keyword evidence="3" id="KW-0051">Antiviral defense</keyword>
<reference evidence="5 6" key="2">
    <citation type="journal article" date="2000" name="Proc. Natl. Acad. Sci. U.S.A.">
        <title>Archaeal adaptation to higher temperatures revealed by genomic sequence of Thermoplasma volcanium.</title>
        <authorList>
            <person name="Kawashima T."/>
            <person name="Amano N."/>
            <person name="Koike H."/>
            <person name="Makino S."/>
            <person name="Higuchi S."/>
            <person name="Kawashima-Ohya Y."/>
            <person name="Watanabe K."/>
            <person name="Yamazaki M."/>
            <person name="Kanehori K."/>
            <person name="Kawamoto T."/>
            <person name="Nunoshiba T."/>
            <person name="Yamamoto Y."/>
            <person name="Aramaki H."/>
            <person name="Makino K."/>
            <person name="Suzuki M."/>
        </authorList>
    </citation>
    <scope>NUCLEOTIDE SEQUENCE [LARGE SCALE GENOMIC DNA]</scope>
    <source>
        <strain evidence="6">ATCC 51530 / DSM 4299 / JCM 9571 / NBRC 15438 / GSS1</strain>
    </source>
</reference>
<dbReference type="STRING" id="273116.gene:9380880"/>
<dbReference type="GO" id="GO:0003723">
    <property type="term" value="F:RNA binding"/>
    <property type="evidence" value="ECO:0007669"/>
    <property type="project" value="UniProtKB-KW"/>
</dbReference>
<dbReference type="Gene3D" id="3.30.70.1900">
    <property type="match status" value="1"/>
</dbReference>